<reference evidence="3 5" key="2">
    <citation type="submission" date="2024-07" db="EMBL/GenBank/DDBJ databases">
        <authorList>
            <person name="Akdeniz Z."/>
        </authorList>
    </citation>
    <scope>NUCLEOTIDE SEQUENCE [LARGE SCALE GENOMIC DNA]</scope>
</reference>
<comment type="caution">
    <text evidence="1">The sequence shown here is derived from an EMBL/GenBank/DDBJ whole genome shotgun (WGS) entry which is preliminary data.</text>
</comment>
<dbReference type="EMBL" id="CAXDID020000649">
    <property type="protein sequence ID" value="CAL6108313.1"/>
    <property type="molecule type" value="Genomic_DNA"/>
</dbReference>
<dbReference type="AlphaFoldDB" id="A0AA86NS15"/>
<dbReference type="Proteomes" id="UP001642409">
    <property type="component" value="Unassembled WGS sequence"/>
</dbReference>
<evidence type="ECO:0000313" key="3">
    <source>
        <dbReference type="EMBL" id="CAL6032174.1"/>
    </source>
</evidence>
<dbReference type="EMBL" id="CAXDID020000122">
    <property type="protein sequence ID" value="CAL6032174.1"/>
    <property type="molecule type" value="Genomic_DNA"/>
</dbReference>
<keyword evidence="5" id="KW-1185">Reference proteome</keyword>
<accession>A0AA86NS15</accession>
<reference evidence="1" key="1">
    <citation type="submission" date="2023-06" db="EMBL/GenBank/DDBJ databases">
        <authorList>
            <person name="Kurt Z."/>
        </authorList>
    </citation>
    <scope>NUCLEOTIDE SEQUENCE</scope>
</reference>
<evidence type="ECO:0000313" key="1">
    <source>
        <dbReference type="EMBL" id="CAI9924554.1"/>
    </source>
</evidence>
<dbReference type="EMBL" id="CATOUU010000315">
    <property type="protein sequence ID" value="CAI9924554.1"/>
    <property type="molecule type" value="Genomic_DNA"/>
</dbReference>
<name>A0AA86NS15_9EUKA</name>
<sequence>MNEDKLNMFIQNLGNNIVQSDTKKQKLFTNFAGKVQIYESTYIDKSYISQQREIHDILRSKAQSDQNNIQLQHDLKLKQLQSANKSKSSFNSSFSQQSVNNSFYRPVQRQIIKSAKSLELMKHFPSETSLLEFSTRDLNTSGSKPIKKSSLK</sequence>
<organism evidence="1">
    <name type="scientific">Hexamita inflata</name>
    <dbReference type="NCBI Taxonomy" id="28002"/>
    <lineage>
        <taxon>Eukaryota</taxon>
        <taxon>Metamonada</taxon>
        <taxon>Diplomonadida</taxon>
        <taxon>Hexamitidae</taxon>
        <taxon>Hexamitinae</taxon>
        <taxon>Hexamita</taxon>
    </lineage>
</organism>
<evidence type="ECO:0000313" key="2">
    <source>
        <dbReference type="EMBL" id="CAI9970431.1"/>
    </source>
</evidence>
<gene>
    <name evidence="1" type="ORF">HINF_LOCUS12199</name>
    <name evidence="3" type="ORF">HINF_LOCUS34355</name>
    <name evidence="2" type="ORF">HINF_LOCUS58076</name>
    <name evidence="4" type="ORF">HINF_LOCUS74907</name>
</gene>
<proteinExistence type="predicted"/>
<protein>
    <submittedName>
        <fullName evidence="3">Hypothetical_protein</fullName>
    </submittedName>
</protein>
<evidence type="ECO:0000313" key="5">
    <source>
        <dbReference type="Proteomes" id="UP001642409"/>
    </source>
</evidence>
<evidence type="ECO:0000313" key="4">
    <source>
        <dbReference type="EMBL" id="CAL6108313.1"/>
    </source>
</evidence>
<dbReference type="EMBL" id="CATOUU010001074">
    <property type="protein sequence ID" value="CAI9970431.1"/>
    <property type="molecule type" value="Genomic_DNA"/>
</dbReference>